<organism evidence="2 3">
    <name type="scientific">Pleurodeles waltl</name>
    <name type="common">Iberian ribbed newt</name>
    <dbReference type="NCBI Taxonomy" id="8319"/>
    <lineage>
        <taxon>Eukaryota</taxon>
        <taxon>Metazoa</taxon>
        <taxon>Chordata</taxon>
        <taxon>Craniata</taxon>
        <taxon>Vertebrata</taxon>
        <taxon>Euteleostomi</taxon>
        <taxon>Amphibia</taxon>
        <taxon>Batrachia</taxon>
        <taxon>Caudata</taxon>
        <taxon>Salamandroidea</taxon>
        <taxon>Salamandridae</taxon>
        <taxon>Pleurodelinae</taxon>
        <taxon>Pleurodeles</taxon>
    </lineage>
</organism>
<name>A0AAV7NRG2_PLEWA</name>
<gene>
    <name evidence="2" type="ORF">NDU88_004065</name>
</gene>
<dbReference type="EMBL" id="JANPWB010000012">
    <property type="protein sequence ID" value="KAJ1115843.1"/>
    <property type="molecule type" value="Genomic_DNA"/>
</dbReference>
<evidence type="ECO:0000313" key="2">
    <source>
        <dbReference type="EMBL" id="KAJ1115843.1"/>
    </source>
</evidence>
<accession>A0AAV7NRG2</accession>
<proteinExistence type="predicted"/>
<dbReference type="Proteomes" id="UP001066276">
    <property type="component" value="Chromosome 8"/>
</dbReference>
<evidence type="ECO:0000256" key="1">
    <source>
        <dbReference type="SAM" id="MobiDB-lite"/>
    </source>
</evidence>
<reference evidence="2" key="1">
    <citation type="journal article" date="2022" name="bioRxiv">
        <title>Sequencing and chromosome-scale assembly of the giantPleurodeles waltlgenome.</title>
        <authorList>
            <person name="Brown T."/>
            <person name="Elewa A."/>
            <person name="Iarovenko S."/>
            <person name="Subramanian E."/>
            <person name="Araus A.J."/>
            <person name="Petzold A."/>
            <person name="Susuki M."/>
            <person name="Suzuki K.-i.T."/>
            <person name="Hayashi T."/>
            <person name="Toyoda A."/>
            <person name="Oliveira C."/>
            <person name="Osipova E."/>
            <person name="Leigh N.D."/>
            <person name="Simon A."/>
            <person name="Yun M.H."/>
        </authorList>
    </citation>
    <scope>NUCLEOTIDE SEQUENCE</scope>
    <source>
        <strain evidence="2">20211129_DDA</strain>
        <tissue evidence="2">Liver</tissue>
    </source>
</reference>
<sequence length="122" mass="13256">MSKGPGEWRAGIEEGQLSLGAPGWPGPPPGAVEGPVIIRASRWGLLQGRPGTGLKRDLDLVVGDLENPKRRPKQQRARDPKNGPYRYAEADGDRELEEACPGGLPDTQMRERIPQTQRVAAV</sequence>
<evidence type="ECO:0000313" key="3">
    <source>
        <dbReference type="Proteomes" id="UP001066276"/>
    </source>
</evidence>
<protein>
    <submittedName>
        <fullName evidence="2">Uncharacterized protein</fullName>
    </submittedName>
</protein>
<feature type="region of interest" description="Disordered" evidence="1">
    <location>
        <begin position="65"/>
        <end position="122"/>
    </location>
</feature>
<feature type="region of interest" description="Disordered" evidence="1">
    <location>
        <begin position="1"/>
        <end position="33"/>
    </location>
</feature>
<dbReference type="AlphaFoldDB" id="A0AAV7NRG2"/>
<comment type="caution">
    <text evidence="2">The sequence shown here is derived from an EMBL/GenBank/DDBJ whole genome shotgun (WGS) entry which is preliminary data.</text>
</comment>
<keyword evidence="3" id="KW-1185">Reference proteome</keyword>